<feature type="region of interest" description="Disordered" evidence="6">
    <location>
        <begin position="1372"/>
        <end position="1438"/>
    </location>
</feature>
<evidence type="ECO:0000313" key="10">
    <source>
        <dbReference type="Proteomes" id="UP000044602"/>
    </source>
</evidence>
<protein>
    <recommendedName>
        <fullName evidence="8">ABC transmembrane type-1 domain-containing protein</fullName>
    </recommendedName>
</protein>
<dbReference type="InterPro" id="IPR005645">
    <property type="entry name" value="FSH-like_dom"/>
</dbReference>
<dbReference type="InterPro" id="IPR029058">
    <property type="entry name" value="AB_hydrolase_fold"/>
</dbReference>
<feature type="transmembrane region" description="Helical" evidence="7">
    <location>
        <begin position="847"/>
        <end position="873"/>
    </location>
</feature>
<keyword evidence="4 7" id="KW-1133">Transmembrane helix</keyword>
<dbReference type="SUPFAM" id="SSF52540">
    <property type="entry name" value="P-loop containing nucleoside triphosphate hydrolases"/>
    <property type="match status" value="1"/>
</dbReference>
<dbReference type="CDD" id="cd18577">
    <property type="entry name" value="ABC_6TM_Pgp_ABCB1_D1_like"/>
    <property type="match status" value="1"/>
</dbReference>
<feature type="domain" description="ABC transmembrane type-1" evidence="8">
    <location>
        <begin position="803"/>
        <end position="1090"/>
    </location>
</feature>
<dbReference type="EMBL" id="CVQH01023638">
    <property type="protein sequence ID" value="CRK35549.1"/>
    <property type="molecule type" value="Genomic_DNA"/>
</dbReference>
<keyword evidence="5 7" id="KW-0472">Membrane</keyword>
<dbReference type="Pfam" id="PF00472">
    <property type="entry name" value="RF-1"/>
    <property type="match status" value="1"/>
</dbReference>
<keyword evidence="3 7" id="KW-0812">Transmembrane</keyword>
<feature type="transmembrane region" description="Helical" evidence="7">
    <location>
        <begin position="557"/>
        <end position="582"/>
    </location>
</feature>
<feature type="transmembrane region" description="Helical" evidence="7">
    <location>
        <begin position="588"/>
        <end position="607"/>
    </location>
</feature>
<dbReference type="GO" id="GO:0005524">
    <property type="term" value="F:ATP binding"/>
    <property type="evidence" value="ECO:0007669"/>
    <property type="project" value="InterPro"/>
</dbReference>
<dbReference type="InterPro" id="IPR011527">
    <property type="entry name" value="ABC1_TM_dom"/>
</dbReference>
<dbReference type="GO" id="GO:0005743">
    <property type="term" value="C:mitochondrial inner membrane"/>
    <property type="evidence" value="ECO:0007669"/>
    <property type="project" value="TreeGrafter"/>
</dbReference>
<dbReference type="Pfam" id="PF03959">
    <property type="entry name" value="FSH1"/>
    <property type="match status" value="1"/>
</dbReference>
<dbReference type="CDD" id="cd18578">
    <property type="entry name" value="ABC_6TM_Pgp_ABCB1_D2_like"/>
    <property type="match status" value="1"/>
</dbReference>
<evidence type="ECO:0000256" key="1">
    <source>
        <dbReference type="ARBA" id="ARBA00004141"/>
    </source>
</evidence>
<comment type="similarity">
    <text evidence="2">Belongs to the prokaryotic/mitochondrial release factor family.</text>
</comment>
<accession>A0A0G4MMY1</accession>
<reference evidence="9 10" key="1">
    <citation type="submission" date="2015-05" db="EMBL/GenBank/DDBJ databases">
        <authorList>
            <person name="Wang D.B."/>
            <person name="Wang M."/>
        </authorList>
    </citation>
    <scope>NUCLEOTIDE SEQUENCE [LARGE SCALE GENOMIC DNA]</scope>
    <source>
        <strain evidence="9">VL1</strain>
    </source>
</reference>
<feature type="transmembrane region" description="Helical" evidence="7">
    <location>
        <begin position="449"/>
        <end position="466"/>
    </location>
</feature>
<comment type="subcellular location">
    <subcellularLocation>
        <location evidence="1">Membrane</location>
        <topology evidence="1">Multi-pass membrane protein</topology>
    </subcellularLocation>
</comment>
<dbReference type="GO" id="GO:0032543">
    <property type="term" value="P:mitochondrial translation"/>
    <property type="evidence" value="ECO:0007669"/>
    <property type="project" value="UniProtKB-ARBA"/>
</dbReference>
<dbReference type="Gene3D" id="3.40.50.300">
    <property type="entry name" value="P-loop containing nucleotide triphosphate hydrolases"/>
    <property type="match status" value="1"/>
</dbReference>
<evidence type="ECO:0000256" key="7">
    <source>
        <dbReference type="SAM" id="Phobius"/>
    </source>
</evidence>
<feature type="transmembrane region" description="Helical" evidence="7">
    <location>
        <begin position="799"/>
        <end position="827"/>
    </location>
</feature>
<dbReference type="InterPro" id="IPR003439">
    <property type="entry name" value="ABC_transporter-like_ATP-bd"/>
</dbReference>
<feature type="transmembrane region" description="Helical" evidence="7">
    <location>
        <begin position="923"/>
        <end position="942"/>
    </location>
</feature>
<feature type="compositionally biased region" description="Basic residues" evidence="6">
    <location>
        <begin position="1201"/>
        <end position="1212"/>
    </location>
</feature>
<feature type="transmembrane region" description="Helical" evidence="7">
    <location>
        <begin position="318"/>
        <end position="351"/>
    </location>
</feature>
<dbReference type="Pfam" id="PF00664">
    <property type="entry name" value="ABC_membrane"/>
    <property type="match status" value="2"/>
</dbReference>
<dbReference type="Gene3D" id="1.20.1560.10">
    <property type="entry name" value="ABC transporter type 1, transmembrane domain"/>
    <property type="match status" value="2"/>
</dbReference>
<feature type="compositionally biased region" description="Basic residues" evidence="6">
    <location>
        <begin position="1374"/>
        <end position="1390"/>
    </location>
</feature>
<feature type="compositionally biased region" description="Basic and acidic residues" evidence="6">
    <location>
        <begin position="1391"/>
        <end position="1401"/>
    </location>
</feature>
<feature type="transmembrane region" description="Helical" evidence="7">
    <location>
        <begin position="472"/>
        <end position="493"/>
    </location>
</feature>
<evidence type="ECO:0000256" key="5">
    <source>
        <dbReference type="ARBA" id="ARBA00023136"/>
    </source>
</evidence>
<dbReference type="PANTHER" id="PTHR43394:SF1">
    <property type="entry name" value="ATP-BINDING CASSETTE SUB-FAMILY B MEMBER 10, MITOCHONDRIAL"/>
    <property type="match status" value="1"/>
</dbReference>
<evidence type="ECO:0000259" key="8">
    <source>
        <dbReference type="PROSITE" id="PS50929"/>
    </source>
</evidence>
<dbReference type="STRING" id="100787.A0A0G4MMY1"/>
<name>A0A0G4MMY1_VERLO</name>
<feature type="region of interest" description="Disordered" evidence="6">
    <location>
        <begin position="1255"/>
        <end position="1309"/>
    </location>
</feature>
<gene>
    <name evidence="9" type="ORF">BN1708_001195</name>
</gene>
<dbReference type="SUPFAM" id="SSF90123">
    <property type="entry name" value="ABC transporter transmembrane region"/>
    <property type="match status" value="2"/>
</dbReference>
<dbReference type="InterPro" id="IPR045853">
    <property type="entry name" value="Pep_chain_release_fac_I_sf"/>
</dbReference>
<organism evidence="9 10">
    <name type="scientific">Verticillium longisporum</name>
    <name type="common">Verticillium dahliae var. longisporum</name>
    <dbReference type="NCBI Taxonomy" id="100787"/>
    <lineage>
        <taxon>Eukaryota</taxon>
        <taxon>Fungi</taxon>
        <taxon>Dikarya</taxon>
        <taxon>Ascomycota</taxon>
        <taxon>Pezizomycotina</taxon>
        <taxon>Sordariomycetes</taxon>
        <taxon>Hypocreomycetidae</taxon>
        <taxon>Glomerellales</taxon>
        <taxon>Plectosphaerellaceae</taxon>
        <taxon>Verticillium</taxon>
    </lineage>
</organism>
<feature type="compositionally biased region" description="Low complexity" evidence="6">
    <location>
        <begin position="1404"/>
        <end position="1417"/>
    </location>
</feature>
<dbReference type="GO" id="GO:0016887">
    <property type="term" value="F:ATP hydrolysis activity"/>
    <property type="evidence" value="ECO:0007669"/>
    <property type="project" value="InterPro"/>
</dbReference>
<dbReference type="Pfam" id="PF00005">
    <property type="entry name" value="ABC_tran"/>
    <property type="match status" value="1"/>
</dbReference>
<dbReference type="InterPro" id="IPR039421">
    <property type="entry name" value="Type_1_exporter"/>
</dbReference>
<sequence>MKFLCLPGAYGSSDKFQVQLAPILKELTDDGTATFHFVHGPCIAVPPEGFEEYFGQPPYYRFIEPDQDPPYYRFIEPDQDVEISDDEDVLTRIRDFPDCETPEDTMRELMREGASSGKSIDQAIKYLSDIVAKRGPFDGIIGYSEGATVAATMMLHEQRRQQQSGATPLFKYGIFFAGWPPVDPMNYSVLLSDQTEERIESRTLHIIGSLDPYLDGSMALYNVCDPDSAYLFDHAKGHTLPRDKGTIRELGDVVRDAICAMREEGRGRAAPMADNDAGAAPADETEETQPKPKIDPKHWITIFNFIRVLSYATAWDRLVLIVSVAAAVGAGLTMPLMNILFGQLVGVFTGFFKQGSDETEQEFLDAVNVGVLYMVYLFLARLCLTYIANLGFRMTSLRISAAIRLTYLQTLFTLPISMLDMLPPGQTAAIITTTASILQNGISEKMGQFFSSVATVVAGFCIALSYNWMLTLATSTGLVFIAIVYLLSAPPVVRIMGEVQAVEVQAASVSTEAFSSWRMLAACGAEGKMTARYASFVDETRHKGFGLAWIVAAQQSLIFFAVYATFALAFWYAFMLYSMMAITSPEPLIVVLLCVMVMASSIGQITAPLSAASQAASAGAIFHTIIDAPKTTYGTLKAPEVSADEDIVLENVNFVYPTRPDVKILEGLNLCFPAGKVTAIVGPSGSGKSTIVGILERWYEFNGDPVTNQLVLWLRNGLVTVGGHKLSDINPKWWRNQIGLVQQDNALFNTTIYKNVEHGLIGTEWECEVDDVKAKLVEEACRDAFADEFIARLPDTSRWAVYIVILIGALGAGASTPIQAYLFANLVSLFSFWGSFLMEMADYWCLWFFYLAVGVGFSYLALCWSTTSIGFGITRAYRKEYFANMLSKSASFFDAETNSAGALTARLATDPTQLQQLLGTNMAFALVSVFNAMGCVVVGLVFGWKLTIVALCTSTPLIVAAMYYRVRHEMGFEAMNNAVFAESAKFASESIAAMRTVSSLTMEAGICGRYETLLRDHIGAAFRKSVFSVMLFSFSDSISLLCMAFVLWYGGHLLARHEYSPFQYMIVYIAVVQGGMSAGQWLSYGPNIANATAAADRILAMREHDDDDVDADSVGCRQLDDVPDEKGVHVEFKNVWFNYPTRPGPVLKGMSLQASTLSSRVSECRAVLQSRLIETDLLSYRNIHPPQDANVNRSPRSSRASNRHRPLPSAKHHGPDHDMKLLARTLLPLLRPHNGSPLRWLGHGAVRSQALSTTLCSQKEQMPQRPKPPPDSDIEESYLKGSGPGGQKIVRSPNPKKPTPTTMHPLTNPLPPLLQNKTNSAVQLKHIPTGIVIKSQATRSRSQNRKIARQLLAERLDDLENGDQSRNAIVAEAKRKKAASAAKKSKRKYRKLEDAGRHDDQPGDDVTVAVASVTGTSQVQVATNPEKTNSTGGKPGEL</sequence>
<evidence type="ECO:0000256" key="3">
    <source>
        <dbReference type="ARBA" id="ARBA00022692"/>
    </source>
</evidence>
<evidence type="ECO:0000256" key="2">
    <source>
        <dbReference type="ARBA" id="ARBA00010835"/>
    </source>
</evidence>
<evidence type="ECO:0000256" key="6">
    <source>
        <dbReference type="SAM" id="MobiDB-lite"/>
    </source>
</evidence>
<feature type="domain" description="ABC transmembrane type-1" evidence="8">
    <location>
        <begin position="321"/>
        <end position="614"/>
    </location>
</feature>
<dbReference type="InterPro" id="IPR027417">
    <property type="entry name" value="P-loop_NTPase"/>
</dbReference>
<evidence type="ECO:0000313" key="9">
    <source>
        <dbReference type="EMBL" id="CRK35549.1"/>
    </source>
</evidence>
<feature type="region of interest" description="Disordered" evidence="6">
    <location>
        <begin position="1183"/>
        <end position="1217"/>
    </location>
</feature>
<dbReference type="SUPFAM" id="SSF53474">
    <property type="entry name" value="alpha/beta-Hydrolases"/>
    <property type="match status" value="1"/>
</dbReference>
<dbReference type="GO" id="GO:0003747">
    <property type="term" value="F:translation release factor activity"/>
    <property type="evidence" value="ECO:0007669"/>
    <property type="project" value="InterPro"/>
</dbReference>
<evidence type="ECO:0000256" key="4">
    <source>
        <dbReference type="ARBA" id="ARBA00022989"/>
    </source>
</evidence>
<dbReference type="SUPFAM" id="SSF75620">
    <property type="entry name" value="Release factor"/>
    <property type="match status" value="1"/>
</dbReference>
<feature type="transmembrane region" description="Helical" evidence="7">
    <location>
        <begin position="371"/>
        <end position="392"/>
    </location>
</feature>
<dbReference type="GO" id="GO:0015421">
    <property type="term" value="F:ABC-type oligopeptide transporter activity"/>
    <property type="evidence" value="ECO:0007669"/>
    <property type="project" value="TreeGrafter"/>
</dbReference>
<dbReference type="InterPro" id="IPR000352">
    <property type="entry name" value="Pep_chain_release_fac_I"/>
</dbReference>
<feature type="compositionally biased region" description="Polar residues" evidence="6">
    <location>
        <begin position="1418"/>
        <end position="1432"/>
    </location>
</feature>
<dbReference type="GO" id="GO:0090374">
    <property type="term" value="P:oligopeptide export from mitochondrion"/>
    <property type="evidence" value="ECO:0007669"/>
    <property type="project" value="TreeGrafter"/>
</dbReference>
<feature type="transmembrane region" description="Helical" evidence="7">
    <location>
        <begin position="1025"/>
        <end position="1050"/>
    </location>
</feature>
<feature type="compositionally biased region" description="Low complexity" evidence="6">
    <location>
        <begin position="269"/>
        <end position="282"/>
    </location>
</feature>
<dbReference type="Gene3D" id="3.30.160.20">
    <property type="match status" value="1"/>
</dbReference>
<dbReference type="Gene3D" id="3.40.50.1820">
    <property type="entry name" value="alpha/beta hydrolase"/>
    <property type="match status" value="1"/>
</dbReference>
<dbReference type="PANTHER" id="PTHR43394">
    <property type="entry name" value="ATP-DEPENDENT PERMEASE MDL1, MITOCHONDRIAL"/>
    <property type="match status" value="1"/>
</dbReference>
<dbReference type="InterPro" id="IPR036640">
    <property type="entry name" value="ABC1_TM_sf"/>
</dbReference>
<feature type="transmembrane region" description="Helical" evidence="7">
    <location>
        <begin position="948"/>
        <end position="966"/>
    </location>
</feature>
<feature type="region of interest" description="Disordered" evidence="6">
    <location>
        <begin position="266"/>
        <end position="291"/>
    </location>
</feature>
<feature type="transmembrane region" description="Helical" evidence="7">
    <location>
        <begin position="1062"/>
        <end position="1082"/>
    </location>
</feature>
<proteinExistence type="inferred from homology"/>
<keyword evidence="10" id="KW-1185">Reference proteome</keyword>
<dbReference type="Proteomes" id="UP000044602">
    <property type="component" value="Unassembled WGS sequence"/>
</dbReference>
<dbReference type="PROSITE" id="PS50929">
    <property type="entry name" value="ABC_TM1F"/>
    <property type="match status" value="2"/>
</dbReference>